<reference evidence="1 2" key="2">
    <citation type="journal article" date="2022" name="Mol. Ecol. Resour.">
        <title>The genomes of chicory, endive, great burdock and yacon provide insights into Asteraceae paleo-polyploidization history and plant inulin production.</title>
        <authorList>
            <person name="Fan W."/>
            <person name="Wang S."/>
            <person name="Wang H."/>
            <person name="Wang A."/>
            <person name="Jiang F."/>
            <person name="Liu H."/>
            <person name="Zhao H."/>
            <person name="Xu D."/>
            <person name="Zhang Y."/>
        </authorList>
    </citation>
    <scope>NUCLEOTIDE SEQUENCE [LARGE SCALE GENOMIC DNA]</scope>
    <source>
        <strain evidence="2">cv. Yunnan</strain>
        <tissue evidence="1">Leaves</tissue>
    </source>
</reference>
<evidence type="ECO:0000313" key="1">
    <source>
        <dbReference type="EMBL" id="KAI3817190.1"/>
    </source>
</evidence>
<evidence type="ECO:0000313" key="2">
    <source>
        <dbReference type="Proteomes" id="UP001056120"/>
    </source>
</evidence>
<gene>
    <name evidence="1" type="ORF">L1987_10979</name>
</gene>
<accession>A0ACB9JCA7</accession>
<dbReference type="Proteomes" id="UP001056120">
    <property type="component" value="Linkage Group LG04"/>
</dbReference>
<reference evidence="2" key="1">
    <citation type="journal article" date="2022" name="Mol. Ecol. Resour.">
        <title>The genomes of chicory, endive, great burdock and yacon provide insights into Asteraceae palaeo-polyploidization history and plant inulin production.</title>
        <authorList>
            <person name="Fan W."/>
            <person name="Wang S."/>
            <person name="Wang H."/>
            <person name="Wang A."/>
            <person name="Jiang F."/>
            <person name="Liu H."/>
            <person name="Zhao H."/>
            <person name="Xu D."/>
            <person name="Zhang Y."/>
        </authorList>
    </citation>
    <scope>NUCLEOTIDE SEQUENCE [LARGE SCALE GENOMIC DNA]</scope>
    <source>
        <strain evidence="2">cv. Yunnan</strain>
    </source>
</reference>
<organism evidence="1 2">
    <name type="scientific">Smallanthus sonchifolius</name>
    <dbReference type="NCBI Taxonomy" id="185202"/>
    <lineage>
        <taxon>Eukaryota</taxon>
        <taxon>Viridiplantae</taxon>
        <taxon>Streptophyta</taxon>
        <taxon>Embryophyta</taxon>
        <taxon>Tracheophyta</taxon>
        <taxon>Spermatophyta</taxon>
        <taxon>Magnoliopsida</taxon>
        <taxon>eudicotyledons</taxon>
        <taxon>Gunneridae</taxon>
        <taxon>Pentapetalae</taxon>
        <taxon>asterids</taxon>
        <taxon>campanulids</taxon>
        <taxon>Asterales</taxon>
        <taxon>Asteraceae</taxon>
        <taxon>Asteroideae</taxon>
        <taxon>Heliantheae alliance</taxon>
        <taxon>Millerieae</taxon>
        <taxon>Smallanthus</taxon>
    </lineage>
</organism>
<name>A0ACB9JCA7_9ASTR</name>
<protein>
    <submittedName>
        <fullName evidence="1">Uncharacterized protein</fullName>
    </submittedName>
</protein>
<sequence length="165" mass="18709">MADHRRCPKLENSGEEYGKPKLETTISYPEKVRVILSDPDATDSSDDESGSSRRRIVREIVLAVKAEDQKQTEKKKYPGVRMRRWGKWCAEIRDPIIKKRIWLGTFDTAEETARVYKTKKEEIRALQLQSKRNRPVSGSGSGFETLKIETLSFGSGHGGEIVVGN</sequence>
<comment type="caution">
    <text evidence="1">The sequence shown here is derived from an EMBL/GenBank/DDBJ whole genome shotgun (WGS) entry which is preliminary data.</text>
</comment>
<proteinExistence type="predicted"/>
<keyword evidence="2" id="KW-1185">Reference proteome</keyword>
<dbReference type="EMBL" id="CM042021">
    <property type="protein sequence ID" value="KAI3817190.1"/>
    <property type="molecule type" value="Genomic_DNA"/>
</dbReference>